<evidence type="ECO:0000313" key="3">
    <source>
        <dbReference type="Proteomes" id="UP000067689"/>
    </source>
</evidence>
<gene>
    <name evidence="2" type="ORF">AERYTH_12920</name>
</gene>
<dbReference type="SUPFAM" id="SSF54631">
    <property type="entry name" value="CBS-domain pair"/>
    <property type="match status" value="1"/>
</dbReference>
<evidence type="ECO:0000259" key="1">
    <source>
        <dbReference type="Pfam" id="PF00571"/>
    </source>
</evidence>
<organism evidence="2 3">
    <name type="scientific">Aeromicrobium erythreum</name>
    <dbReference type="NCBI Taxonomy" id="2041"/>
    <lineage>
        <taxon>Bacteria</taxon>
        <taxon>Bacillati</taxon>
        <taxon>Actinomycetota</taxon>
        <taxon>Actinomycetes</taxon>
        <taxon>Propionibacteriales</taxon>
        <taxon>Nocardioidaceae</taxon>
        <taxon>Aeromicrobium</taxon>
    </lineage>
</organism>
<keyword evidence="3" id="KW-1185">Reference proteome</keyword>
<dbReference type="AlphaFoldDB" id="A0A0U4CCF8"/>
<name>A0A0U4CCF8_9ACTN</name>
<evidence type="ECO:0000313" key="2">
    <source>
        <dbReference type="EMBL" id="ALX05534.1"/>
    </source>
</evidence>
<dbReference type="KEGG" id="aer:AERYTH_12920"/>
<accession>A0A0U4CCF8</accession>
<dbReference type="OrthoDB" id="5244356at2"/>
<feature type="domain" description="CBS" evidence="1">
    <location>
        <begin position="81"/>
        <end position="118"/>
    </location>
</feature>
<dbReference type="Proteomes" id="UP000067689">
    <property type="component" value="Chromosome"/>
</dbReference>
<dbReference type="Pfam" id="PF00571">
    <property type="entry name" value="CBS"/>
    <property type="match status" value="1"/>
</dbReference>
<dbReference type="InterPro" id="IPR046342">
    <property type="entry name" value="CBS_dom_sf"/>
</dbReference>
<dbReference type="STRING" id="2041.AERYTH_12920"/>
<proteinExistence type="predicted"/>
<dbReference type="RefSeq" id="WP_067859413.1">
    <property type="nucleotide sequence ID" value="NZ_CP011502.1"/>
</dbReference>
<sequence>MTAAVGRPSPVVEDAMLRRPKSWPMSLTVGDAREVLGDDHLHAILVVEGALLRGVIVEGDVPDDARNDQPALVHARLEGRTVRVGTTLDEARELLEQSRSRRLAVVDAAGALVGLLCLKRHGRGFCSDAGVEARRASRASERPV</sequence>
<protein>
    <recommendedName>
        <fullName evidence="1">CBS domain-containing protein</fullName>
    </recommendedName>
</protein>
<reference evidence="2 3" key="1">
    <citation type="journal article" date="1991" name="Int. J. Syst. Bacteriol.">
        <title>Description of the erythromycin-producing bacterium Arthrobacter sp. strain NRRL B-3381 as Aeromicrobium erythreum gen. nov., sp. nov.</title>
        <authorList>
            <person name="Miller E.S."/>
            <person name="Woese C.R."/>
            <person name="Brenner S."/>
        </authorList>
    </citation>
    <scope>NUCLEOTIDE SEQUENCE [LARGE SCALE GENOMIC DNA]</scope>
    <source>
        <strain evidence="2 3">AR18</strain>
    </source>
</reference>
<dbReference type="Gene3D" id="3.10.580.10">
    <property type="entry name" value="CBS-domain"/>
    <property type="match status" value="1"/>
</dbReference>
<dbReference type="PATRIC" id="fig|2041.4.peg.2692"/>
<dbReference type="InterPro" id="IPR000644">
    <property type="entry name" value="CBS_dom"/>
</dbReference>
<dbReference type="EMBL" id="CP011502">
    <property type="protein sequence ID" value="ALX05534.1"/>
    <property type="molecule type" value="Genomic_DNA"/>
</dbReference>